<evidence type="ECO:0000313" key="2">
    <source>
        <dbReference type="EMBL" id="TKZ34816.1"/>
    </source>
</evidence>
<feature type="region of interest" description="Disordered" evidence="1">
    <location>
        <begin position="1"/>
        <end position="22"/>
    </location>
</feature>
<accession>A0ABY2TS39</accession>
<gene>
    <name evidence="2" type="ORF">EZH24_07550</name>
</gene>
<evidence type="ECO:0008006" key="4">
    <source>
        <dbReference type="Google" id="ProtNLM"/>
    </source>
</evidence>
<comment type="caution">
    <text evidence="2">The sequence shown here is derived from an EMBL/GenBank/DDBJ whole genome shotgun (WGS) entry which is preliminary data.</text>
</comment>
<dbReference type="InterPro" id="IPR053842">
    <property type="entry name" value="NikA-like"/>
</dbReference>
<dbReference type="EMBL" id="SJDU01000185">
    <property type="protein sequence ID" value="TKZ34816.1"/>
    <property type="molecule type" value="Genomic_DNA"/>
</dbReference>
<proteinExistence type="predicted"/>
<reference evidence="2 3" key="1">
    <citation type="journal article" date="2019" name="Anaerobe">
        <title>Brachyspira catarrhinii sp. nov., an anaerobic intestinal spirochaete isolated from vervet monkeys may have been misidentified as Brachyspira aalborgi in previous studies.</title>
        <authorList>
            <person name="Phillips N.D."/>
            <person name="La T."/>
            <person name="Hampson D.J."/>
        </authorList>
    </citation>
    <scope>NUCLEOTIDE SEQUENCE [LARGE SCALE GENOMIC DNA]</scope>
    <source>
        <strain evidence="2 3">Z12</strain>
    </source>
</reference>
<dbReference type="Proteomes" id="UP000310168">
    <property type="component" value="Unassembled WGS sequence"/>
</dbReference>
<name>A0ABY2TS39_9SPIR</name>
<dbReference type="RefSeq" id="WP_028328975.1">
    <property type="nucleotide sequence ID" value="NZ_SJDU01000185.1"/>
</dbReference>
<evidence type="ECO:0000313" key="3">
    <source>
        <dbReference type="Proteomes" id="UP000310168"/>
    </source>
</evidence>
<organism evidence="2 3">
    <name type="scientific">Brachyspira catarrhinii</name>
    <dbReference type="NCBI Taxonomy" id="2528966"/>
    <lineage>
        <taxon>Bacteria</taxon>
        <taxon>Pseudomonadati</taxon>
        <taxon>Spirochaetota</taxon>
        <taxon>Spirochaetia</taxon>
        <taxon>Brachyspirales</taxon>
        <taxon>Brachyspiraceae</taxon>
        <taxon>Brachyspira</taxon>
    </lineage>
</organism>
<sequence length="66" mass="7649">MDNKKNSWGGARANSGPKRKTEDRLDIKLYMRVSEKEQLLIKEKAEQNNVSVSQYIRDAVLKELNI</sequence>
<protein>
    <recommendedName>
        <fullName evidence="4">Ribbon-helix-helix protein, CopG family</fullName>
    </recommendedName>
</protein>
<dbReference type="Pfam" id="PF21983">
    <property type="entry name" value="NikA-like"/>
    <property type="match status" value="1"/>
</dbReference>
<keyword evidence="3" id="KW-1185">Reference proteome</keyword>
<evidence type="ECO:0000256" key="1">
    <source>
        <dbReference type="SAM" id="MobiDB-lite"/>
    </source>
</evidence>